<dbReference type="KEGG" id="hwc:Hqrw_3422"/>
<dbReference type="EMBL" id="FR746099">
    <property type="protein sequence ID" value="CCC41185.1"/>
    <property type="molecule type" value="Genomic_DNA"/>
</dbReference>
<dbReference type="InterPro" id="IPR002559">
    <property type="entry name" value="Transposase_11"/>
</dbReference>
<evidence type="ECO:0000313" key="2">
    <source>
        <dbReference type="EMBL" id="CCC41185.1"/>
    </source>
</evidence>
<reference evidence="2 3" key="1">
    <citation type="journal article" date="2011" name="PLoS ONE">
        <title>Haloquadratum walsbyi: limited diversity in a global pond.</title>
        <authorList>
            <person name="Dyall-Smith M."/>
            <person name="Pfeiffer F."/>
            <person name="Klee K."/>
            <person name="Palm P."/>
            <person name="Gross K."/>
            <person name="Schuster S.C."/>
            <person name="Rampp M."/>
            <person name="Oesterhelt D."/>
        </authorList>
    </citation>
    <scope>NUCLEOTIDE SEQUENCE [LARGE SCALE GENOMIC DNA]</scope>
    <source>
        <strain evidence="3">DSM 16854 / JCM 12705 / C23</strain>
    </source>
</reference>
<protein>
    <submittedName>
        <fullName evidence="2">ISH11-type transposase ISHwa14</fullName>
    </submittedName>
</protein>
<feature type="domain" description="Transposase IS4-like" evidence="1">
    <location>
        <begin position="131"/>
        <end position="311"/>
    </location>
</feature>
<dbReference type="Pfam" id="PF01609">
    <property type="entry name" value="DDE_Tnp_1"/>
    <property type="match status" value="1"/>
</dbReference>
<dbReference type="GO" id="GO:0004803">
    <property type="term" value="F:transposase activity"/>
    <property type="evidence" value="ECO:0007669"/>
    <property type="project" value="InterPro"/>
</dbReference>
<evidence type="ECO:0000313" key="3">
    <source>
        <dbReference type="Proteomes" id="UP000007954"/>
    </source>
</evidence>
<sequence>MSTSSKALRNEVSVDEFLNATATETVPLFEHLDFEFLLEYEVFAPGERGRTRVHKPPDLFCGFLHCYYVDVYGTCPITRELQHSLVWYYCGLDKPPSRDTIDRFLTDLEHVVDDVFDRLIEQAAARGLLDSTYSIDSTHVEAIQHNDAASWNYDPTAEEYYYGFGCTLVSTGAKIPIAAEFTQAKQADQETAMRVTRDALAVDTPIWMLGDSAYDILDWHDHLLTAGVVPVAPYNPRNTTDPKDIEYRVEDRIEEHSEGVQLKQSILDETYNNRTGVERTNDAVKDCGLGHVRARGRVHARTEVFLALCLRLVVAITNFERGRRPWPREAQAMRWFL</sequence>
<organism evidence="2 3">
    <name type="scientific">Haloquadratum walsbyi (strain DSM 16854 / JCM 12705 / C23)</name>
    <dbReference type="NCBI Taxonomy" id="768065"/>
    <lineage>
        <taxon>Archaea</taxon>
        <taxon>Methanobacteriati</taxon>
        <taxon>Methanobacteriota</taxon>
        <taxon>Stenosarchaea group</taxon>
        <taxon>Halobacteria</taxon>
        <taxon>Halobacteriales</taxon>
        <taxon>Haloferacaceae</taxon>
        <taxon>Haloquadratum</taxon>
    </lineage>
</organism>
<proteinExistence type="predicted"/>
<gene>
    <name evidence="2" type="ordered locus">Hqrw_3422</name>
</gene>
<dbReference type="Proteomes" id="UP000007954">
    <property type="component" value="Chromosome"/>
</dbReference>
<dbReference type="GO" id="GO:0003677">
    <property type="term" value="F:DNA binding"/>
    <property type="evidence" value="ECO:0007669"/>
    <property type="project" value="InterPro"/>
</dbReference>
<dbReference type="GO" id="GO:0006313">
    <property type="term" value="P:DNA transposition"/>
    <property type="evidence" value="ECO:0007669"/>
    <property type="project" value="InterPro"/>
</dbReference>
<name>G0LM65_HALWC</name>
<evidence type="ECO:0000259" key="1">
    <source>
        <dbReference type="Pfam" id="PF01609"/>
    </source>
</evidence>
<dbReference type="HOGENOM" id="CLU_076514_0_0_2"/>
<accession>G0LM65</accession>
<dbReference type="AlphaFoldDB" id="G0LM65"/>
<dbReference type="OrthoDB" id="290600at2157"/>